<dbReference type="PIRSF" id="PIRSF002181">
    <property type="entry name" value="Ribosomal_L13"/>
    <property type="match status" value="1"/>
</dbReference>
<evidence type="ECO:0000256" key="4">
    <source>
        <dbReference type="ARBA" id="ARBA00035201"/>
    </source>
</evidence>
<evidence type="ECO:0000313" key="6">
    <source>
        <dbReference type="EMBL" id="PTL56368.1"/>
    </source>
</evidence>
<evidence type="ECO:0000256" key="5">
    <source>
        <dbReference type="HAMAP-Rule" id="MF_01366"/>
    </source>
</evidence>
<keyword evidence="2 5" id="KW-0689">Ribosomal protein</keyword>
<gene>
    <name evidence="5" type="primary">rplM</name>
    <name evidence="6" type="ORF">C7Y72_15485</name>
</gene>
<accession>A0A2T4UF07</accession>
<evidence type="ECO:0000256" key="3">
    <source>
        <dbReference type="ARBA" id="ARBA00023274"/>
    </source>
</evidence>
<dbReference type="AlphaFoldDB" id="A0A2T4UF07"/>
<dbReference type="GO" id="GO:0017148">
    <property type="term" value="P:negative regulation of translation"/>
    <property type="evidence" value="ECO:0007669"/>
    <property type="project" value="TreeGrafter"/>
</dbReference>
<dbReference type="GO" id="GO:0003735">
    <property type="term" value="F:structural constituent of ribosome"/>
    <property type="evidence" value="ECO:0007669"/>
    <property type="project" value="InterPro"/>
</dbReference>
<dbReference type="PANTHER" id="PTHR11545:SF2">
    <property type="entry name" value="LARGE RIBOSOMAL SUBUNIT PROTEIN UL13M"/>
    <property type="match status" value="1"/>
</dbReference>
<sequence length="144" mass="16454">MKTYVANPTTRERNWVVVDASGQTLGRLATQIADQLRGKRKPDYTPHVDTGDFVVVINAEKIVVTGNKRNDKMYYRHSGFPGGLKSRTFEEMIDRRPEEVIRKAVKGMLPKNRLARKQLTKLKVYAGPEHPHEAQKPQPMEIQS</sequence>
<keyword evidence="3 5" id="KW-0687">Ribonucleoprotein</keyword>
<evidence type="ECO:0000256" key="1">
    <source>
        <dbReference type="ARBA" id="ARBA00006227"/>
    </source>
</evidence>
<comment type="similarity">
    <text evidence="1 5">Belongs to the universal ribosomal protein uL13 family.</text>
</comment>
<comment type="caution">
    <text evidence="6">The sequence shown here is derived from an EMBL/GenBank/DDBJ whole genome shotgun (WGS) entry which is preliminary data.</text>
</comment>
<protein>
    <recommendedName>
        <fullName evidence="4 5">Large ribosomal subunit protein uL13</fullName>
    </recommendedName>
</protein>
<dbReference type="GO" id="GO:0022625">
    <property type="term" value="C:cytosolic large ribosomal subunit"/>
    <property type="evidence" value="ECO:0007669"/>
    <property type="project" value="TreeGrafter"/>
</dbReference>
<evidence type="ECO:0000256" key="2">
    <source>
        <dbReference type="ARBA" id="ARBA00022980"/>
    </source>
</evidence>
<dbReference type="EMBL" id="PYYB01000002">
    <property type="protein sequence ID" value="PTL56368.1"/>
    <property type="molecule type" value="Genomic_DNA"/>
</dbReference>
<reference evidence="6 7" key="1">
    <citation type="submission" date="2018-03" db="EMBL/GenBank/DDBJ databases">
        <title>Aquarubrobacter algicola gen. nov., sp. nov., a novel actinobacterium isolated from shallow eutrophic lake during the end of cyanobacterial harmful algal blooms.</title>
        <authorList>
            <person name="Chun S.J."/>
        </authorList>
    </citation>
    <scope>NUCLEOTIDE SEQUENCE [LARGE SCALE GENOMIC DNA]</scope>
    <source>
        <strain evidence="6 7">Seoho-28</strain>
    </source>
</reference>
<dbReference type="GO" id="GO:0003729">
    <property type="term" value="F:mRNA binding"/>
    <property type="evidence" value="ECO:0007669"/>
    <property type="project" value="TreeGrafter"/>
</dbReference>
<organism evidence="6 7">
    <name type="scientific">Paraconexibacter algicola</name>
    <dbReference type="NCBI Taxonomy" id="2133960"/>
    <lineage>
        <taxon>Bacteria</taxon>
        <taxon>Bacillati</taxon>
        <taxon>Actinomycetota</taxon>
        <taxon>Thermoleophilia</taxon>
        <taxon>Solirubrobacterales</taxon>
        <taxon>Paraconexibacteraceae</taxon>
        <taxon>Paraconexibacter</taxon>
    </lineage>
</organism>
<comment type="function">
    <text evidence="5">This protein is one of the early assembly proteins of the 50S ribosomal subunit, although it is not seen to bind rRNA by itself. It is important during the early stages of 50S assembly.</text>
</comment>
<dbReference type="InterPro" id="IPR005822">
    <property type="entry name" value="Ribosomal_uL13"/>
</dbReference>
<name>A0A2T4UF07_9ACTN</name>
<dbReference type="InterPro" id="IPR005823">
    <property type="entry name" value="Ribosomal_uL13_bac-type"/>
</dbReference>
<dbReference type="Pfam" id="PF00572">
    <property type="entry name" value="Ribosomal_L13"/>
    <property type="match status" value="1"/>
</dbReference>
<keyword evidence="7" id="KW-1185">Reference proteome</keyword>
<proteinExistence type="inferred from homology"/>
<dbReference type="SUPFAM" id="SSF52161">
    <property type="entry name" value="Ribosomal protein L13"/>
    <property type="match status" value="1"/>
</dbReference>
<dbReference type="PANTHER" id="PTHR11545">
    <property type="entry name" value="RIBOSOMAL PROTEIN L13"/>
    <property type="match status" value="1"/>
</dbReference>
<dbReference type="FunFam" id="3.90.1180.10:FF:000001">
    <property type="entry name" value="50S ribosomal protein L13"/>
    <property type="match status" value="1"/>
</dbReference>
<dbReference type="HAMAP" id="MF_01366">
    <property type="entry name" value="Ribosomal_uL13"/>
    <property type="match status" value="1"/>
</dbReference>
<dbReference type="RefSeq" id="WP_107570087.1">
    <property type="nucleotide sequence ID" value="NZ_PYYB01000002.1"/>
</dbReference>
<comment type="subunit">
    <text evidence="5">Part of the 50S ribosomal subunit.</text>
</comment>
<evidence type="ECO:0000313" key="7">
    <source>
        <dbReference type="Proteomes" id="UP000240739"/>
    </source>
</evidence>
<dbReference type="OrthoDB" id="9801330at2"/>
<dbReference type="NCBIfam" id="TIGR01066">
    <property type="entry name" value="rplM_bact"/>
    <property type="match status" value="1"/>
</dbReference>
<dbReference type="GO" id="GO:0006412">
    <property type="term" value="P:translation"/>
    <property type="evidence" value="ECO:0007669"/>
    <property type="project" value="UniProtKB-UniRule"/>
</dbReference>
<dbReference type="InterPro" id="IPR036899">
    <property type="entry name" value="Ribosomal_uL13_sf"/>
</dbReference>
<dbReference type="CDD" id="cd00392">
    <property type="entry name" value="Ribosomal_L13"/>
    <property type="match status" value="1"/>
</dbReference>
<dbReference type="Proteomes" id="UP000240739">
    <property type="component" value="Unassembled WGS sequence"/>
</dbReference>
<dbReference type="Gene3D" id="3.90.1180.10">
    <property type="entry name" value="Ribosomal protein L13"/>
    <property type="match status" value="1"/>
</dbReference>